<feature type="region of interest" description="Disordered" evidence="1">
    <location>
        <begin position="845"/>
        <end position="864"/>
    </location>
</feature>
<dbReference type="PROSITE" id="PS50222">
    <property type="entry name" value="EF_HAND_2"/>
    <property type="match status" value="1"/>
</dbReference>
<gene>
    <name evidence="3" type="ORF">F5878DRAFT_645514</name>
</gene>
<protein>
    <recommendedName>
        <fullName evidence="2">EF-hand domain-containing protein</fullName>
    </recommendedName>
</protein>
<dbReference type="SUPFAM" id="SSF57850">
    <property type="entry name" value="RING/U-box"/>
    <property type="match status" value="1"/>
</dbReference>
<feature type="region of interest" description="Disordered" evidence="1">
    <location>
        <begin position="17"/>
        <end position="92"/>
    </location>
</feature>
<dbReference type="AlphaFoldDB" id="A0AA38U873"/>
<evidence type="ECO:0000313" key="3">
    <source>
        <dbReference type="EMBL" id="KAJ3833971.1"/>
    </source>
</evidence>
<feature type="domain" description="EF-hand" evidence="2">
    <location>
        <begin position="515"/>
        <end position="550"/>
    </location>
</feature>
<evidence type="ECO:0000259" key="2">
    <source>
        <dbReference type="PROSITE" id="PS50222"/>
    </source>
</evidence>
<dbReference type="EMBL" id="MU806603">
    <property type="protein sequence ID" value="KAJ3833971.1"/>
    <property type="molecule type" value="Genomic_DNA"/>
</dbReference>
<keyword evidence="4" id="KW-1185">Reference proteome</keyword>
<dbReference type="Proteomes" id="UP001163846">
    <property type="component" value="Unassembled WGS sequence"/>
</dbReference>
<evidence type="ECO:0000256" key="1">
    <source>
        <dbReference type="SAM" id="MobiDB-lite"/>
    </source>
</evidence>
<reference evidence="3" key="1">
    <citation type="submission" date="2022-08" db="EMBL/GenBank/DDBJ databases">
        <authorList>
            <consortium name="DOE Joint Genome Institute"/>
            <person name="Min B."/>
            <person name="Riley R."/>
            <person name="Sierra-Patev S."/>
            <person name="Naranjo-Ortiz M."/>
            <person name="Looney B."/>
            <person name="Konkel Z."/>
            <person name="Slot J.C."/>
            <person name="Sakamoto Y."/>
            <person name="Steenwyk J.L."/>
            <person name="Rokas A."/>
            <person name="Carro J."/>
            <person name="Camarero S."/>
            <person name="Ferreira P."/>
            <person name="Molpeceres G."/>
            <person name="Ruiz-Duenas F.J."/>
            <person name="Serrano A."/>
            <person name="Henrissat B."/>
            <person name="Drula E."/>
            <person name="Hughes K.W."/>
            <person name="Mata J.L."/>
            <person name="Ishikawa N.K."/>
            <person name="Vargas-Isla R."/>
            <person name="Ushijima S."/>
            <person name="Smith C.A."/>
            <person name="Ahrendt S."/>
            <person name="Andreopoulos W."/>
            <person name="He G."/>
            <person name="Labutti K."/>
            <person name="Lipzen A."/>
            <person name="Ng V."/>
            <person name="Sandor L."/>
            <person name="Barry K."/>
            <person name="Martinez A.T."/>
            <person name="Xiao Y."/>
            <person name="Gibbons J.G."/>
            <person name="Terashima K."/>
            <person name="Hibbett D.S."/>
            <person name="Grigoriev I.V."/>
        </authorList>
    </citation>
    <scope>NUCLEOTIDE SEQUENCE</scope>
    <source>
        <strain evidence="3">TFB9207</strain>
    </source>
</reference>
<sequence length="1136" mass="131050">MSSHTFQGNLNLYDSAEDMDVGAQVHPDETSAMAHSEEGNSDVDGDGWGSDEPRAMDTEENKDMGGEGQGLPDEAQAMDIKENKDMDGEGQELPDEAQAMDTKENKNMHGEGQGLPDESQDVDISEGYTVNITLKEVESKEAEQKENSSGARISESEFAFQHAKMFYIQHQEKFKLVSSPKEFAALESEMLKTRMSKFSQYATYVIRGLQLLSQVYPIVGVVIAPFNMVINVVQAQEKNDSKVLRVRWQISNTIMYLWEILNIKTPDLRGPDFQMSMKHDLFDLMENIAKDITEAMSLCNQYQKKSKLEMEELKSKIFQILEKLDTPREKEIKMFIKRNHGVNACLQDDQLLEKLIDLGGEPISDITFKPGNKAQNLKAARKKLLEDFREDISKVIQQNLSSFTQRMEIQEKLIKETIENSFQIHNDSLLTALQKGSHDQIIDPDMQKLWKVNAWKNSVKARHFVLALQEFYQDSSANPRFLMSSTSPTSSHSEIDKENKAVHVPEVDQWAINYLDISHVQSILEAIDDDGTGFITIKEVNKFALSRPKGWSLPVWIAYWAVGWHVDMVQYKRKIHAIMLAMFDILDYDVHKKLSNDKRHLPSNRYNIDWYLYNICPQIDILVRSLHPLKNGWEEDDNLQQIIQQVSTQKERRFQEILETIKYNIDMPSTVALVIGSGSQIEQSILPLIYLVLKRHLNILYLCQTNILHDKEFGDMGISLMNIFAMLDDRIEILSVYEKLHLSYNDSENWQSKNMLYSWFEERDDVAIFDETETKETLAHIQASAKEILKYGTSNTWDHQIHERSLSTFHPQQKGPSDSQHLLSGYWTGRLDTDTNTLCGRYELEERDDDNEDGQDGQDSEDENTSAQIIQTIFFTRNPLLAWRHRTPLDQQDIAPRARWNFVLNTVVDQIRQQNCSLTFVNRWMLEQKHFLKLGLRLETEYQSPSNPLTPAERREFEDLKAKLHPANAQLYYSMITHTAKVKSIEHLFIGCNKCERQIVQSRLICLECTPADCSNTFDLCMACQSSFISNELLHTPSHTMLKVNCMVHNEKAWAIPQARELAARVKDLFYFKQYSEQPGTGESSQSRNSPKMFCAYCSLPTVNDRLSTLEQKLADLKKIIYWIFDYLKYLPNKPS</sequence>
<dbReference type="GO" id="GO:0005509">
    <property type="term" value="F:calcium ion binding"/>
    <property type="evidence" value="ECO:0007669"/>
    <property type="project" value="InterPro"/>
</dbReference>
<feature type="compositionally biased region" description="Basic and acidic residues" evidence="1">
    <location>
        <begin position="51"/>
        <end position="65"/>
    </location>
</feature>
<organism evidence="3 4">
    <name type="scientific">Lentinula raphanica</name>
    <dbReference type="NCBI Taxonomy" id="153919"/>
    <lineage>
        <taxon>Eukaryota</taxon>
        <taxon>Fungi</taxon>
        <taxon>Dikarya</taxon>
        <taxon>Basidiomycota</taxon>
        <taxon>Agaricomycotina</taxon>
        <taxon>Agaricomycetes</taxon>
        <taxon>Agaricomycetidae</taxon>
        <taxon>Agaricales</taxon>
        <taxon>Marasmiineae</taxon>
        <taxon>Omphalotaceae</taxon>
        <taxon>Lentinula</taxon>
    </lineage>
</organism>
<name>A0AA38U873_9AGAR</name>
<dbReference type="InterPro" id="IPR018247">
    <property type="entry name" value="EF_Hand_1_Ca_BS"/>
</dbReference>
<dbReference type="InterPro" id="IPR002048">
    <property type="entry name" value="EF_hand_dom"/>
</dbReference>
<proteinExistence type="predicted"/>
<dbReference type="PROSITE" id="PS00018">
    <property type="entry name" value="EF_HAND_1"/>
    <property type="match status" value="1"/>
</dbReference>
<comment type="caution">
    <text evidence="3">The sequence shown here is derived from an EMBL/GenBank/DDBJ whole genome shotgun (WGS) entry which is preliminary data.</text>
</comment>
<accession>A0AA38U873</accession>
<evidence type="ECO:0000313" key="4">
    <source>
        <dbReference type="Proteomes" id="UP001163846"/>
    </source>
</evidence>